<feature type="compositionally biased region" description="Basic and acidic residues" evidence="7">
    <location>
        <begin position="315"/>
        <end position="352"/>
    </location>
</feature>
<evidence type="ECO:0000313" key="11">
    <source>
        <dbReference type="Proteomes" id="UP000838686"/>
    </source>
</evidence>
<feature type="signal peptide" evidence="8">
    <location>
        <begin position="1"/>
        <end position="24"/>
    </location>
</feature>
<comment type="caution">
    <text evidence="10">The sequence shown here is derived from an EMBL/GenBank/DDBJ whole genome shotgun (WGS) entry which is preliminary data.</text>
</comment>
<dbReference type="Gene3D" id="3.10.50.40">
    <property type="match status" value="1"/>
</dbReference>
<keyword evidence="3 8" id="KW-0732">Signal</keyword>
<dbReference type="PANTHER" id="PTHR47245:SF1">
    <property type="entry name" value="FOLDASE PROTEIN PRSA"/>
    <property type="match status" value="1"/>
</dbReference>
<dbReference type="PANTHER" id="PTHR47245">
    <property type="entry name" value="PEPTIDYLPROLYL ISOMERASE"/>
    <property type="match status" value="1"/>
</dbReference>
<feature type="region of interest" description="Disordered" evidence="7">
    <location>
        <begin position="312"/>
        <end position="352"/>
    </location>
</feature>
<dbReference type="SUPFAM" id="SSF54534">
    <property type="entry name" value="FKBP-like"/>
    <property type="match status" value="1"/>
</dbReference>
<evidence type="ECO:0000256" key="2">
    <source>
        <dbReference type="ARBA" id="ARBA00013194"/>
    </source>
</evidence>
<name>A0ABM9CS33_9BACL</name>
<proteinExistence type="predicted"/>
<reference evidence="10" key="1">
    <citation type="submission" date="2022-01" db="EMBL/GenBank/DDBJ databases">
        <authorList>
            <person name="Criscuolo A."/>
        </authorList>
    </citation>
    <scope>NUCLEOTIDE SEQUENCE</scope>
    <source>
        <strain evidence="10">CIP111893</strain>
    </source>
</reference>
<keyword evidence="11" id="KW-1185">Reference proteome</keyword>
<evidence type="ECO:0000256" key="7">
    <source>
        <dbReference type="SAM" id="MobiDB-lite"/>
    </source>
</evidence>
<sequence>MLRTNFWKKGILLAMAALLIVVLATGCGKDEEEVVATYKDGEVTKTEFDKYLAFFSILQPGSEMYIAIPQFKEQLLTQFIGYKILQSRLDDKKDDEVEKEITAFYTEFEKQRSSNEDLKKKVADAGLSGDDMKTFYRMVVSVTKDQDSKITDADVKKYYDEKAKPDFSIVSVRHVLVKTTERETGAEVRKDDAALALAKEVKAKLDAGGDWNAIAKQYSEDPGSKDNGGLYENVEVYTWTPEFKAAAIAQAVGTIGEPVKTMDGYHIMKVEKREEQELDKLSEEEKGSIRQATLSNRMDEFMKKELPGLITKINLPKEEAPAEDRSTIPEEMPRNDADKPDEKAEDKTEEAK</sequence>
<dbReference type="EMBL" id="CAKMMF010000040">
    <property type="protein sequence ID" value="CAH1222857.1"/>
    <property type="molecule type" value="Genomic_DNA"/>
</dbReference>
<evidence type="ECO:0000256" key="3">
    <source>
        <dbReference type="ARBA" id="ARBA00022729"/>
    </source>
</evidence>
<dbReference type="InterPro" id="IPR050245">
    <property type="entry name" value="PrsA_foldase"/>
</dbReference>
<dbReference type="Pfam" id="PF13616">
    <property type="entry name" value="Rotamase_3"/>
    <property type="match status" value="1"/>
</dbReference>
<dbReference type="Proteomes" id="UP000838686">
    <property type="component" value="Unassembled WGS sequence"/>
</dbReference>
<evidence type="ECO:0000259" key="9">
    <source>
        <dbReference type="PROSITE" id="PS50198"/>
    </source>
</evidence>
<dbReference type="RefSeq" id="WP_236346543.1">
    <property type="nucleotide sequence ID" value="NZ_CAKMMF010000040.1"/>
</dbReference>
<dbReference type="PROSITE" id="PS50198">
    <property type="entry name" value="PPIC_PPIASE_2"/>
    <property type="match status" value="1"/>
</dbReference>
<feature type="chain" id="PRO_5047355024" description="peptidylprolyl isomerase" evidence="8">
    <location>
        <begin position="25"/>
        <end position="352"/>
    </location>
</feature>
<dbReference type="InterPro" id="IPR027304">
    <property type="entry name" value="Trigger_fact/SurA_dom_sf"/>
</dbReference>
<dbReference type="InterPro" id="IPR000297">
    <property type="entry name" value="PPIase_PpiC"/>
</dbReference>
<keyword evidence="5 6" id="KW-0413">Isomerase</keyword>
<gene>
    <name evidence="10" type="primary">prsA2</name>
    <name evidence="10" type="ORF">PAECIP111893_04922</name>
</gene>
<protein>
    <recommendedName>
        <fullName evidence="2">peptidylprolyl isomerase</fullName>
        <ecNumber evidence="2">5.2.1.8</ecNumber>
    </recommendedName>
</protein>
<evidence type="ECO:0000256" key="1">
    <source>
        <dbReference type="ARBA" id="ARBA00000971"/>
    </source>
</evidence>
<dbReference type="PROSITE" id="PS51257">
    <property type="entry name" value="PROKAR_LIPOPROTEIN"/>
    <property type="match status" value="1"/>
</dbReference>
<feature type="domain" description="PpiC" evidence="9">
    <location>
        <begin position="170"/>
        <end position="272"/>
    </location>
</feature>
<evidence type="ECO:0000256" key="5">
    <source>
        <dbReference type="ARBA" id="ARBA00023235"/>
    </source>
</evidence>
<dbReference type="SUPFAM" id="SSF109998">
    <property type="entry name" value="Triger factor/SurA peptide-binding domain-like"/>
    <property type="match status" value="1"/>
</dbReference>
<evidence type="ECO:0000256" key="4">
    <source>
        <dbReference type="ARBA" id="ARBA00023110"/>
    </source>
</evidence>
<dbReference type="EC" id="5.2.1.8" evidence="2"/>
<keyword evidence="4 6" id="KW-0697">Rotamase</keyword>
<comment type="catalytic activity">
    <reaction evidence="1">
        <text>[protein]-peptidylproline (omega=180) = [protein]-peptidylproline (omega=0)</text>
        <dbReference type="Rhea" id="RHEA:16237"/>
        <dbReference type="Rhea" id="RHEA-COMP:10747"/>
        <dbReference type="Rhea" id="RHEA-COMP:10748"/>
        <dbReference type="ChEBI" id="CHEBI:83833"/>
        <dbReference type="ChEBI" id="CHEBI:83834"/>
        <dbReference type="EC" id="5.2.1.8"/>
    </reaction>
</comment>
<evidence type="ECO:0000256" key="8">
    <source>
        <dbReference type="SAM" id="SignalP"/>
    </source>
</evidence>
<dbReference type="InterPro" id="IPR046357">
    <property type="entry name" value="PPIase_dom_sf"/>
</dbReference>
<dbReference type="GO" id="GO:0003755">
    <property type="term" value="F:peptidyl-prolyl cis-trans isomerase activity"/>
    <property type="evidence" value="ECO:0007669"/>
    <property type="project" value="UniProtKB-EC"/>
</dbReference>
<organism evidence="10 11">
    <name type="scientific">Paenibacillus plantiphilus</name>
    <dbReference type="NCBI Taxonomy" id="2905650"/>
    <lineage>
        <taxon>Bacteria</taxon>
        <taxon>Bacillati</taxon>
        <taxon>Bacillota</taxon>
        <taxon>Bacilli</taxon>
        <taxon>Bacillales</taxon>
        <taxon>Paenibacillaceae</taxon>
        <taxon>Paenibacillus</taxon>
    </lineage>
</organism>
<evidence type="ECO:0000313" key="10">
    <source>
        <dbReference type="EMBL" id="CAH1222857.1"/>
    </source>
</evidence>
<evidence type="ECO:0000256" key="6">
    <source>
        <dbReference type="PROSITE-ProRule" id="PRU00278"/>
    </source>
</evidence>
<accession>A0ABM9CS33</accession>